<evidence type="ECO:0000256" key="1">
    <source>
        <dbReference type="SAM" id="MobiDB-lite"/>
    </source>
</evidence>
<evidence type="ECO:0000313" key="2">
    <source>
        <dbReference type="EMBL" id="GGX43420.1"/>
    </source>
</evidence>
<dbReference type="Proteomes" id="UP000653343">
    <property type="component" value="Unassembled WGS sequence"/>
</dbReference>
<sequence>MILTQILTGAGNDGEFSTAVIQRFLHFQREIHSLHDFTRVRRSIITRSAGVRWQRLPAQQQTTQKDDQPEKAQAGFRQDRADRHDYCTRR</sequence>
<keyword evidence="3" id="KW-1185">Reference proteome</keyword>
<dbReference type="EMBL" id="BMYU01000005">
    <property type="protein sequence ID" value="GGX43420.1"/>
    <property type="molecule type" value="Genomic_DNA"/>
</dbReference>
<reference evidence="3" key="1">
    <citation type="journal article" date="2019" name="Int. J. Syst. Evol. Microbiol.">
        <title>The Global Catalogue of Microorganisms (GCM) 10K type strain sequencing project: providing services to taxonomists for standard genome sequencing and annotation.</title>
        <authorList>
            <consortium name="The Broad Institute Genomics Platform"/>
            <consortium name="The Broad Institute Genome Sequencing Center for Infectious Disease"/>
            <person name="Wu L."/>
            <person name="Ma J."/>
        </authorList>
    </citation>
    <scope>NUCLEOTIDE SEQUENCE [LARGE SCALE GENOMIC DNA]</scope>
    <source>
        <strain evidence="3">KCTC 23917</strain>
    </source>
</reference>
<proteinExistence type="predicted"/>
<feature type="compositionally biased region" description="Basic and acidic residues" evidence="1">
    <location>
        <begin position="77"/>
        <end position="90"/>
    </location>
</feature>
<name>A0ABQ2Y000_9BURK</name>
<protein>
    <submittedName>
        <fullName evidence="2">Uncharacterized protein</fullName>
    </submittedName>
</protein>
<evidence type="ECO:0000313" key="3">
    <source>
        <dbReference type="Proteomes" id="UP000653343"/>
    </source>
</evidence>
<organism evidence="2 3">
    <name type="scientific">Undibacterium squillarum</name>
    <dbReference type="NCBI Taxonomy" id="1131567"/>
    <lineage>
        <taxon>Bacteria</taxon>
        <taxon>Pseudomonadati</taxon>
        <taxon>Pseudomonadota</taxon>
        <taxon>Betaproteobacteria</taxon>
        <taxon>Burkholderiales</taxon>
        <taxon>Oxalobacteraceae</taxon>
        <taxon>Undibacterium</taxon>
    </lineage>
</organism>
<accession>A0ABQ2Y000</accession>
<gene>
    <name evidence="2" type="ORF">GCM10010946_22410</name>
</gene>
<feature type="region of interest" description="Disordered" evidence="1">
    <location>
        <begin position="55"/>
        <end position="90"/>
    </location>
</feature>
<comment type="caution">
    <text evidence="2">The sequence shown here is derived from an EMBL/GenBank/DDBJ whole genome shotgun (WGS) entry which is preliminary data.</text>
</comment>